<dbReference type="InterPro" id="IPR032466">
    <property type="entry name" value="Metal_Hydrolase"/>
</dbReference>
<dbReference type="CDD" id="cd01301">
    <property type="entry name" value="rDP_like"/>
    <property type="match status" value="1"/>
</dbReference>
<gene>
    <name evidence="4" type="ORF">D0Z07_7875</name>
</gene>
<reference evidence="4" key="1">
    <citation type="submission" date="2019-07" db="EMBL/GenBank/DDBJ databases">
        <title>Hyphodiscus hymeniophilus genome sequencing and assembly.</title>
        <authorList>
            <person name="Kramer G."/>
            <person name="Nodwell J."/>
        </authorList>
    </citation>
    <scope>NUCLEOTIDE SEQUENCE</scope>
    <source>
        <strain evidence="4">ATCC 34498</strain>
    </source>
</reference>
<keyword evidence="3" id="KW-1133">Transmembrane helix</keyword>
<dbReference type="GO" id="GO:0046872">
    <property type="term" value="F:metal ion binding"/>
    <property type="evidence" value="ECO:0007669"/>
    <property type="project" value="UniProtKB-UniRule"/>
</dbReference>
<dbReference type="GO" id="GO:0006508">
    <property type="term" value="P:proteolysis"/>
    <property type="evidence" value="ECO:0007669"/>
    <property type="project" value="UniProtKB-KW"/>
</dbReference>
<evidence type="ECO:0000256" key="2">
    <source>
        <dbReference type="RuleBase" id="RU341113"/>
    </source>
</evidence>
<organism evidence="4 5">
    <name type="scientific">Hyphodiscus hymeniophilus</name>
    <dbReference type="NCBI Taxonomy" id="353542"/>
    <lineage>
        <taxon>Eukaryota</taxon>
        <taxon>Fungi</taxon>
        <taxon>Dikarya</taxon>
        <taxon>Ascomycota</taxon>
        <taxon>Pezizomycotina</taxon>
        <taxon>Leotiomycetes</taxon>
        <taxon>Helotiales</taxon>
        <taxon>Hyphodiscaceae</taxon>
        <taxon>Hyphodiscus</taxon>
    </lineage>
</organism>
<dbReference type="Proteomes" id="UP000785200">
    <property type="component" value="Unassembled WGS sequence"/>
</dbReference>
<feature type="transmembrane region" description="Helical" evidence="3">
    <location>
        <begin position="21"/>
        <end position="42"/>
    </location>
</feature>
<keyword evidence="2" id="KW-0482">Metalloprotease</keyword>
<sequence length="453" mass="50329">MAKPQTSKPRSEKASSLEGSTWRGFILLTAILVGVFFYTNIWKTSLLTATKEESIDPKDYDSRAKRVLRSTPLIDGHNDFPFLLRQQLQSKIYDHDFEAEKLASHTDFQKMKDGMMGGQFWSVYVPCPADLVPGADLHDPHRHVPDLNEPNWAVRDTLEQIDLTKRLVAQYPKLLEFCTDPSCVRRTHEEGKVASMIGIEGGHQVGNSLGALRLLFETGARYVTLTHNCDNVFGTSWVSVDQATGRDAGLTKFGQAFVREMNRLGILIDLSHVSPGTMRDVLLIAKAPVIFSHSGAYGVEPHGRNVPDEVLKSLKHNGGVVMVPAVSISMNAAHPEEATVEDVIDHILHIADIAGWEHVGLGSDFDGTTYIVKGLEDVSQWPNLITRLLARGHVTDQQAELLVGGNLLRVWDEVERAAKESQEGGKLPSEESWEDRIWEVENTDVPGLFPEEL</sequence>
<comment type="similarity">
    <text evidence="2">Belongs to the metallo-dependent hydrolases superfamily. Peptidase M19 family.</text>
</comment>
<keyword evidence="2" id="KW-0378">Hydrolase</keyword>
<keyword evidence="3" id="KW-0472">Membrane</keyword>
<protein>
    <recommendedName>
        <fullName evidence="2">Dipeptidase</fullName>
        <ecNumber evidence="2">3.4.13.19</ecNumber>
    </recommendedName>
</protein>
<evidence type="ECO:0000313" key="5">
    <source>
        <dbReference type="Proteomes" id="UP000785200"/>
    </source>
</evidence>
<dbReference type="Gene3D" id="3.20.20.140">
    <property type="entry name" value="Metal-dependent hydrolases"/>
    <property type="match status" value="1"/>
</dbReference>
<keyword evidence="5" id="KW-1185">Reference proteome</keyword>
<dbReference type="PANTHER" id="PTHR10443:SF12">
    <property type="entry name" value="DIPEPTIDASE"/>
    <property type="match status" value="1"/>
</dbReference>
<dbReference type="PANTHER" id="PTHR10443">
    <property type="entry name" value="MICROSOMAL DIPEPTIDASE"/>
    <property type="match status" value="1"/>
</dbReference>
<keyword evidence="2" id="KW-0479">Metal-binding</keyword>
<accession>A0A9P6SQB0</accession>
<dbReference type="Pfam" id="PF01244">
    <property type="entry name" value="Peptidase_M19"/>
    <property type="match status" value="1"/>
</dbReference>
<comment type="cofactor">
    <cofactor evidence="2">
        <name>Zn(2+)</name>
        <dbReference type="ChEBI" id="CHEBI:29105"/>
    </cofactor>
</comment>
<dbReference type="SUPFAM" id="SSF51556">
    <property type="entry name" value="Metallo-dependent hydrolases"/>
    <property type="match status" value="1"/>
</dbReference>
<dbReference type="EMBL" id="VNKQ01000017">
    <property type="protein sequence ID" value="KAG0645735.1"/>
    <property type="molecule type" value="Genomic_DNA"/>
</dbReference>
<dbReference type="OrthoDB" id="445695at2759"/>
<keyword evidence="3" id="KW-0812">Transmembrane</keyword>
<dbReference type="GO" id="GO:0070573">
    <property type="term" value="F:metallodipeptidase activity"/>
    <property type="evidence" value="ECO:0007669"/>
    <property type="project" value="InterPro"/>
</dbReference>
<dbReference type="EC" id="3.4.13.19" evidence="2"/>
<dbReference type="InterPro" id="IPR008257">
    <property type="entry name" value="Pept_M19"/>
</dbReference>
<comment type="caution">
    <text evidence="4">The sequence shown here is derived from an EMBL/GenBank/DDBJ whole genome shotgun (WGS) entry which is preliminary data.</text>
</comment>
<comment type="catalytic activity">
    <reaction evidence="2">
        <text>an L-aminoacyl-L-amino acid + H2O = 2 an L-alpha-amino acid</text>
        <dbReference type="Rhea" id="RHEA:48940"/>
        <dbReference type="ChEBI" id="CHEBI:15377"/>
        <dbReference type="ChEBI" id="CHEBI:59869"/>
        <dbReference type="ChEBI" id="CHEBI:77460"/>
        <dbReference type="EC" id="3.4.13.19"/>
    </reaction>
</comment>
<keyword evidence="2" id="KW-0862">Zinc</keyword>
<name>A0A9P6SQB0_9HELO</name>
<evidence type="ECO:0000256" key="3">
    <source>
        <dbReference type="SAM" id="Phobius"/>
    </source>
</evidence>
<evidence type="ECO:0000256" key="1">
    <source>
        <dbReference type="ARBA" id="ARBA00022997"/>
    </source>
</evidence>
<keyword evidence="2" id="KW-0645">Protease</keyword>
<keyword evidence="1 2" id="KW-0224">Dipeptidase</keyword>
<proteinExistence type="inferred from homology"/>
<dbReference type="AlphaFoldDB" id="A0A9P6SQB0"/>
<dbReference type="PROSITE" id="PS51365">
    <property type="entry name" value="RENAL_DIPEPTIDASE_2"/>
    <property type="match status" value="1"/>
</dbReference>
<evidence type="ECO:0000313" key="4">
    <source>
        <dbReference type="EMBL" id="KAG0645735.1"/>
    </source>
</evidence>